<name>A0A239M8N8_9BACT</name>
<dbReference type="Pfam" id="PF12867">
    <property type="entry name" value="DinB_2"/>
    <property type="match status" value="1"/>
</dbReference>
<dbReference type="Gene3D" id="1.20.120.450">
    <property type="entry name" value="dinb family like domain"/>
    <property type="match status" value="1"/>
</dbReference>
<organism evidence="2 3">
    <name type="scientific">Granulicella rosea</name>
    <dbReference type="NCBI Taxonomy" id="474952"/>
    <lineage>
        <taxon>Bacteria</taxon>
        <taxon>Pseudomonadati</taxon>
        <taxon>Acidobacteriota</taxon>
        <taxon>Terriglobia</taxon>
        <taxon>Terriglobales</taxon>
        <taxon>Acidobacteriaceae</taxon>
        <taxon>Granulicella</taxon>
    </lineage>
</organism>
<dbReference type="Proteomes" id="UP000198356">
    <property type="component" value="Unassembled WGS sequence"/>
</dbReference>
<evidence type="ECO:0000259" key="1">
    <source>
        <dbReference type="Pfam" id="PF12867"/>
    </source>
</evidence>
<protein>
    <submittedName>
        <fullName evidence="2">DinB superfamily protein</fullName>
    </submittedName>
</protein>
<reference evidence="2 3" key="1">
    <citation type="submission" date="2017-06" db="EMBL/GenBank/DDBJ databases">
        <authorList>
            <person name="Kim H.J."/>
            <person name="Triplett B.A."/>
        </authorList>
    </citation>
    <scope>NUCLEOTIDE SEQUENCE [LARGE SCALE GENOMIC DNA]</scope>
    <source>
        <strain evidence="2 3">DSM 18704</strain>
    </source>
</reference>
<dbReference type="OrthoDB" id="9793216at2"/>
<dbReference type="EMBL" id="FZOU01000010">
    <property type="protein sequence ID" value="SNT38542.1"/>
    <property type="molecule type" value="Genomic_DNA"/>
</dbReference>
<keyword evidence="3" id="KW-1185">Reference proteome</keyword>
<dbReference type="SUPFAM" id="SSF109854">
    <property type="entry name" value="DinB/YfiT-like putative metalloenzymes"/>
    <property type="match status" value="1"/>
</dbReference>
<gene>
    <name evidence="2" type="ORF">SAMN05421770_11063</name>
</gene>
<dbReference type="AlphaFoldDB" id="A0A239M8N8"/>
<evidence type="ECO:0000313" key="2">
    <source>
        <dbReference type="EMBL" id="SNT38542.1"/>
    </source>
</evidence>
<dbReference type="InterPro" id="IPR034660">
    <property type="entry name" value="DinB/YfiT-like"/>
</dbReference>
<evidence type="ECO:0000313" key="3">
    <source>
        <dbReference type="Proteomes" id="UP000198356"/>
    </source>
</evidence>
<sequence length="158" mass="17919">MELNPYVKFLGDRDAVEVIGHTCAQLVKLMEKMPEAQLALAPPTARWSAREIVAHLADCELVFAFRLRQTLAEEAPIIQPFDQDRWAARYAPCDAASAMRLFESLRTWNLLLLDTLKPADWDRPTTHPERGAMTFRTIVETIAGHDLNHLGQLERLIG</sequence>
<accession>A0A239M8N8</accession>
<proteinExistence type="predicted"/>
<feature type="domain" description="DinB-like" evidence="1">
    <location>
        <begin position="24"/>
        <end position="153"/>
    </location>
</feature>
<dbReference type="RefSeq" id="WP_089410145.1">
    <property type="nucleotide sequence ID" value="NZ_FZOU01000010.1"/>
</dbReference>
<dbReference type="InterPro" id="IPR024775">
    <property type="entry name" value="DinB-like"/>
</dbReference>